<dbReference type="InterPro" id="IPR006342">
    <property type="entry name" value="FkbM_mtfrase"/>
</dbReference>
<protein>
    <submittedName>
        <fullName evidence="2">FkbM family methyltransferase</fullName>
    </submittedName>
</protein>
<reference evidence="2" key="1">
    <citation type="submission" date="2019-12" db="EMBL/GenBank/DDBJ databases">
        <title>Whole genome sequencing of Haloarcula argentinensis strain pws5.</title>
        <authorList>
            <person name="Verma D.K."/>
            <person name="Gopal K."/>
            <person name="Prasad E.S."/>
        </authorList>
    </citation>
    <scope>NUCLEOTIDE SEQUENCE</scope>
    <source>
        <strain evidence="2">Pws5</strain>
    </source>
</reference>
<feature type="domain" description="Methyltransferase FkbM" evidence="1">
    <location>
        <begin position="131"/>
        <end position="255"/>
    </location>
</feature>
<dbReference type="Proteomes" id="UP000641625">
    <property type="component" value="Unassembled WGS sequence"/>
</dbReference>
<keyword evidence="2" id="KW-0808">Transferase</keyword>
<dbReference type="Pfam" id="PF05050">
    <property type="entry name" value="Methyltransf_21"/>
    <property type="match status" value="1"/>
</dbReference>
<name>A0A847UJX5_HALAR</name>
<evidence type="ECO:0000313" key="2">
    <source>
        <dbReference type="EMBL" id="NLV11944.1"/>
    </source>
</evidence>
<dbReference type="NCBIfam" id="TIGR01444">
    <property type="entry name" value="fkbM_fam"/>
    <property type="match status" value="1"/>
</dbReference>
<dbReference type="PANTHER" id="PTHR34203">
    <property type="entry name" value="METHYLTRANSFERASE, FKBM FAMILY PROTEIN"/>
    <property type="match status" value="1"/>
</dbReference>
<dbReference type="Gene3D" id="3.40.50.150">
    <property type="entry name" value="Vaccinia Virus protein VP39"/>
    <property type="match status" value="1"/>
</dbReference>
<organism evidence="2 3">
    <name type="scientific">Haloarcula argentinensis</name>
    <dbReference type="NCBI Taxonomy" id="43776"/>
    <lineage>
        <taxon>Archaea</taxon>
        <taxon>Methanobacteriati</taxon>
        <taxon>Methanobacteriota</taxon>
        <taxon>Stenosarchaea group</taxon>
        <taxon>Halobacteria</taxon>
        <taxon>Halobacteriales</taxon>
        <taxon>Haloarculaceae</taxon>
        <taxon>Haloarcula</taxon>
    </lineage>
</organism>
<proteinExistence type="predicted"/>
<comment type="caution">
    <text evidence="2">The sequence shown here is derived from an EMBL/GenBank/DDBJ whole genome shotgun (WGS) entry which is preliminary data.</text>
</comment>
<dbReference type="GO" id="GO:0008168">
    <property type="term" value="F:methyltransferase activity"/>
    <property type="evidence" value="ECO:0007669"/>
    <property type="project" value="UniProtKB-KW"/>
</dbReference>
<dbReference type="AlphaFoldDB" id="A0A847UJX5"/>
<dbReference type="InterPro" id="IPR029063">
    <property type="entry name" value="SAM-dependent_MTases_sf"/>
</dbReference>
<dbReference type="PANTHER" id="PTHR34203:SF15">
    <property type="entry name" value="SLL1173 PROTEIN"/>
    <property type="match status" value="1"/>
</dbReference>
<dbReference type="EMBL" id="WOWA01000002">
    <property type="protein sequence ID" value="NLV11944.1"/>
    <property type="molecule type" value="Genomic_DNA"/>
</dbReference>
<evidence type="ECO:0000313" key="3">
    <source>
        <dbReference type="Proteomes" id="UP000641625"/>
    </source>
</evidence>
<gene>
    <name evidence="2" type="ORF">GOC77_01385</name>
</gene>
<keyword evidence="2" id="KW-0489">Methyltransferase</keyword>
<dbReference type="SUPFAM" id="SSF53335">
    <property type="entry name" value="S-adenosyl-L-methionine-dependent methyltransferases"/>
    <property type="match status" value="1"/>
</dbReference>
<sequence length="309" mass="34860">MRLMEFLNKIITAISMIWNGQTKKLVAAISDKYQENVDIPQNNFRRFLFAPIIILEEIHLLLDEHSLAYPLRGGGWQVVRLPSFSLGRRIPVITRSVLDTRHGSAKHTKLMRDMYSFDGFVTVEQDDIIVDVGAYIGTLSFCFAERSGSFVSIDPMAAISNHLIYNTQSYTNAIIVSKAAWKEKTKLEINRSLLPNENSILEPDQGDLNSSFTVDADTVPNLVRDLGIEHIDYLKIEAEGVEMEILEAALADEMEIEKIAVDCSAERDGNDVISGIGTILESYNYEWRTNQESLGWGSEIVFAKQEYSQ</sequence>
<dbReference type="GO" id="GO:0032259">
    <property type="term" value="P:methylation"/>
    <property type="evidence" value="ECO:0007669"/>
    <property type="project" value="UniProtKB-KW"/>
</dbReference>
<accession>A0A847UJX5</accession>
<dbReference type="InterPro" id="IPR052514">
    <property type="entry name" value="SAM-dependent_MTase"/>
</dbReference>
<evidence type="ECO:0000259" key="1">
    <source>
        <dbReference type="Pfam" id="PF05050"/>
    </source>
</evidence>